<proteinExistence type="predicted"/>
<feature type="domain" description="Amidohydrolase 3" evidence="1">
    <location>
        <begin position="78"/>
        <end position="580"/>
    </location>
</feature>
<dbReference type="Pfam" id="PF07969">
    <property type="entry name" value="Amidohydro_3"/>
    <property type="match status" value="1"/>
</dbReference>
<dbReference type="Gene3D" id="3.10.310.70">
    <property type="match status" value="1"/>
</dbReference>
<dbReference type="InterPro" id="IPR011059">
    <property type="entry name" value="Metal-dep_hydrolase_composite"/>
</dbReference>
<evidence type="ECO:0000259" key="1">
    <source>
        <dbReference type="Pfam" id="PF07969"/>
    </source>
</evidence>
<sequence length="597" mass="64959">MKPFTLTAILLLTTLTQAQKTPPDTIYLHGNILTGTHLRPNDPSPTPARVQALAIANGKILAAGTDAEILKLKAPRTRIIDLHHAFAMPGFNDAHTHMGPAGRQQLSINLDGVKSLAEMQQRIRTYAAKAQPGIWLEGGGWDHTLWPGAKLPTREDIDPITQGHPCILERVDGHIALANSAALAAASITTETPDPAGAKIDRDSSGNPTGILRETAATNLVFRKIPSPGPEERTKALNLAIKDALAHGVTSVQDNSDWEDFLALEELEDAHELHLRFAEWLPFDKPLEVLKERRASHPTDDPLLHLTMLKGFMDGSLGSRTAALDAPYSDDPDNSGLPRYDQDKLTQMASERAAAGFQLGFHAIGDRANAMALNAFGAADQVATLAPPSASPNTTDAHIITTPPPPDPAPAALRFRVEHAQVLLPEDFDRYASEGVIASMQPSHLLTDMKWAPDRLGPDRAKYAYAWKSFLDHNVTLAFGTDYPVESINPFRGLYSAITRQNESGTQTFQPQEKISFNEAIYAYTQSSAFAEFREHQKGRLEPGYLADLVVLDRDITAATPQQLLRTKVLSTIVNGETVYSQSPNAQSPKPETGANN</sequence>
<dbReference type="SUPFAM" id="SSF51338">
    <property type="entry name" value="Composite domain of metallo-dependent hydrolases"/>
    <property type="match status" value="1"/>
</dbReference>
<protein>
    <submittedName>
        <fullName evidence="2">Amidohydrolase</fullName>
    </submittedName>
</protein>
<dbReference type="EMBL" id="CP132938">
    <property type="protein sequence ID" value="XCB21119.1"/>
    <property type="molecule type" value="Genomic_DNA"/>
</dbReference>
<dbReference type="GO" id="GO:0016810">
    <property type="term" value="F:hydrolase activity, acting on carbon-nitrogen (but not peptide) bonds"/>
    <property type="evidence" value="ECO:0007669"/>
    <property type="project" value="InterPro"/>
</dbReference>
<dbReference type="Gene3D" id="2.30.40.10">
    <property type="entry name" value="Urease, subunit C, domain 1"/>
    <property type="match status" value="1"/>
</dbReference>
<dbReference type="InterPro" id="IPR013108">
    <property type="entry name" value="Amidohydro_3"/>
</dbReference>
<organism evidence="2">
    <name type="scientific">Tunturiibacter gelidiferens</name>
    <dbReference type="NCBI Taxonomy" id="3069689"/>
    <lineage>
        <taxon>Bacteria</taxon>
        <taxon>Pseudomonadati</taxon>
        <taxon>Acidobacteriota</taxon>
        <taxon>Terriglobia</taxon>
        <taxon>Terriglobales</taxon>
        <taxon>Acidobacteriaceae</taxon>
        <taxon>Tunturiibacter</taxon>
    </lineage>
</organism>
<dbReference type="AlphaFoldDB" id="A0AAU7YWU0"/>
<dbReference type="InterPro" id="IPR032466">
    <property type="entry name" value="Metal_Hydrolase"/>
</dbReference>
<dbReference type="RefSeq" id="WP_353071393.1">
    <property type="nucleotide sequence ID" value="NZ_CP132938.1"/>
</dbReference>
<dbReference type="PANTHER" id="PTHR22642">
    <property type="entry name" value="IMIDAZOLONEPROPIONASE"/>
    <property type="match status" value="1"/>
</dbReference>
<reference evidence="2" key="1">
    <citation type="submission" date="2023-08" db="EMBL/GenBank/DDBJ databases">
        <authorList>
            <person name="Messyasz A."/>
            <person name="Mannisto M.K."/>
            <person name="Kerkhof L.J."/>
            <person name="Haggblom M."/>
        </authorList>
    </citation>
    <scope>NUCLEOTIDE SEQUENCE</scope>
    <source>
        <strain evidence="2">M8UP39</strain>
    </source>
</reference>
<gene>
    <name evidence="2" type="ORF">RBB81_16205</name>
</gene>
<dbReference type="SUPFAM" id="SSF51556">
    <property type="entry name" value="Metallo-dependent hydrolases"/>
    <property type="match status" value="1"/>
</dbReference>
<dbReference type="InterPro" id="IPR033932">
    <property type="entry name" value="YtcJ-like"/>
</dbReference>
<evidence type="ECO:0000313" key="2">
    <source>
        <dbReference type="EMBL" id="XCB21119.1"/>
    </source>
</evidence>
<reference evidence="2" key="2">
    <citation type="journal article" date="2024" name="Environ. Microbiol.">
        <title>Genome analysis and description of Tunturibacter gen. nov. expands the diversity of Terriglobia in tundra soils.</title>
        <authorList>
            <person name="Messyasz A."/>
            <person name="Mannisto M.K."/>
            <person name="Kerkhof L.J."/>
            <person name="Haggblom M.M."/>
        </authorList>
    </citation>
    <scope>NUCLEOTIDE SEQUENCE</scope>
    <source>
        <strain evidence="2">M8UP39</strain>
    </source>
</reference>
<dbReference type="KEGG" id="tgi:RBB81_16205"/>
<dbReference type="Gene3D" id="3.20.20.140">
    <property type="entry name" value="Metal-dependent hydrolases"/>
    <property type="match status" value="1"/>
</dbReference>
<accession>A0AAU7YWU0</accession>
<name>A0AAU7YWU0_9BACT</name>
<dbReference type="CDD" id="cd01300">
    <property type="entry name" value="YtcJ_like"/>
    <property type="match status" value="1"/>
</dbReference>
<dbReference type="PANTHER" id="PTHR22642:SF2">
    <property type="entry name" value="PROTEIN LONG AFTER FAR-RED 3"/>
    <property type="match status" value="1"/>
</dbReference>